<proteinExistence type="predicted"/>
<organism evidence="1 2">
    <name type="scientific">Nemorincola caseinilytica</name>
    <dbReference type="NCBI Taxonomy" id="2054315"/>
    <lineage>
        <taxon>Bacteria</taxon>
        <taxon>Pseudomonadati</taxon>
        <taxon>Bacteroidota</taxon>
        <taxon>Chitinophagia</taxon>
        <taxon>Chitinophagales</taxon>
        <taxon>Chitinophagaceae</taxon>
        <taxon>Nemorincola</taxon>
    </lineage>
</organism>
<name>A0ABP8N7B2_9BACT</name>
<evidence type="ECO:0008006" key="3">
    <source>
        <dbReference type="Google" id="ProtNLM"/>
    </source>
</evidence>
<dbReference type="InterPro" id="IPR008969">
    <property type="entry name" value="CarboxyPept-like_regulatory"/>
</dbReference>
<keyword evidence="2" id="KW-1185">Reference proteome</keyword>
<gene>
    <name evidence="1" type="ORF">GCM10023093_05330</name>
</gene>
<sequence>MAIVGHAQSLLQKTVSVDARKQRLSEVLNTISKQGNFYFSYNGNILKKDSLVSVTVKNKTVKQTLDGLLGDRYRYTETDKYIIIHTDEKERSYIISGFITDGSTGLALEDVSIFERNQLASAITGKDGYFRLHLKDKGRFNTADITISKGFYMDTTLSLIKGFDQELSLSISPQTYSLPDLVVTQNSHMERTWFGKLLVSSRMRTQNMNLAKFFVDKPYQFSLIPGLGTHGRMSGQVDNKFSFNLVGGYTAGTRGLEIGGMFNINKKDAQYVQIGGFLNVVAGSSKGAQIGGFSNYVQKRVDGAQVAGFLNKAGNVDGTQVAGFFNAAFDTVQGAQVAGFINIAEASNVQTAGFINIAGDVDGAQVAGFINVAEEVKGFQLAGFINLAEKVKGVQFAGFINIADSSDCPIGLINIIGNGDASLGVTVDELGTTMVALRSGGRILYGLLGVGTNFHTDSKYPMLATEAGIGAHLPFSKHFRVSAEITYLALGNIADNQFFDNAIRLLPAYRIGRFEVFAGPSINFAYYTKDRPETVALDGNVLWRGNTFAGPSEFRIGYRGGLQFKL</sequence>
<reference evidence="2" key="1">
    <citation type="journal article" date="2019" name="Int. J. Syst. Evol. Microbiol.">
        <title>The Global Catalogue of Microorganisms (GCM) 10K type strain sequencing project: providing services to taxonomists for standard genome sequencing and annotation.</title>
        <authorList>
            <consortium name="The Broad Institute Genomics Platform"/>
            <consortium name="The Broad Institute Genome Sequencing Center for Infectious Disease"/>
            <person name="Wu L."/>
            <person name="Ma J."/>
        </authorList>
    </citation>
    <scope>NUCLEOTIDE SEQUENCE [LARGE SCALE GENOMIC DNA]</scope>
    <source>
        <strain evidence="2">JCM 32105</strain>
    </source>
</reference>
<evidence type="ECO:0000313" key="2">
    <source>
        <dbReference type="Proteomes" id="UP001500067"/>
    </source>
</evidence>
<evidence type="ECO:0000313" key="1">
    <source>
        <dbReference type="EMBL" id="GAA4461155.1"/>
    </source>
</evidence>
<dbReference type="Proteomes" id="UP001500067">
    <property type="component" value="Unassembled WGS sequence"/>
</dbReference>
<comment type="caution">
    <text evidence="1">The sequence shown here is derived from an EMBL/GenBank/DDBJ whole genome shotgun (WGS) entry which is preliminary data.</text>
</comment>
<dbReference type="SUPFAM" id="SSF49464">
    <property type="entry name" value="Carboxypeptidase regulatory domain-like"/>
    <property type="match status" value="1"/>
</dbReference>
<dbReference type="EMBL" id="BAABFA010000005">
    <property type="protein sequence ID" value="GAA4461155.1"/>
    <property type="molecule type" value="Genomic_DNA"/>
</dbReference>
<accession>A0ABP8N7B2</accession>
<protein>
    <recommendedName>
        <fullName evidence="3">Carboxypeptidase-like regulatory domain-containing protein</fullName>
    </recommendedName>
</protein>
<dbReference type="RefSeq" id="WP_345078136.1">
    <property type="nucleotide sequence ID" value="NZ_BAABFA010000005.1"/>
</dbReference>